<organism evidence="1 2">
    <name type="scientific">Crotalaria pallida</name>
    <name type="common">Smooth rattlebox</name>
    <name type="synonym">Crotalaria striata</name>
    <dbReference type="NCBI Taxonomy" id="3830"/>
    <lineage>
        <taxon>Eukaryota</taxon>
        <taxon>Viridiplantae</taxon>
        <taxon>Streptophyta</taxon>
        <taxon>Embryophyta</taxon>
        <taxon>Tracheophyta</taxon>
        <taxon>Spermatophyta</taxon>
        <taxon>Magnoliopsida</taxon>
        <taxon>eudicotyledons</taxon>
        <taxon>Gunneridae</taxon>
        <taxon>Pentapetalae</taxon>
        <taxon>rosids</taxon>
        <taxon>fabids</taxon>
        <taxon>Fabales</taxon>
        <taxon>Fabaceae</taxon>
        <taxon>Papilionoideae</taxon>
        <taxon>50 kb inversion clade</taxon>
        <taxon>genistoids sensu lato</taxon>
        <taxon>core genistoids</taxon>
        <taxon>Crotalarieae</taxon>
        <taxon>Crotalaria</taxon>
    </lineage>
</organism>
<proteinExistence type="predicted"/>
<evidence type="ECO:0000313" key="1">
    <source>
        <dbReference type="EMBL" id="KAK7275271.1"/>
    </source>
</evidence>
<dbReference type="AlphaFoldDB" id="A0AAN9FH66"/>
<gene>
    <name evidence="1" type="ORF">RIF29_16382</name>
</gene>
<sequence length="70" mass="7925">MVIRCDLCFCPGLRPATKLNHRRIITTLKSKAAFARYALHRGRVMTNPINVDIGTENLRVIHPISKDVLV</sequence>
<accession>A0AAN9FH66</accession>
<comment type="caution">
    <text evidence="1">The sequence shown here is derived from an EMBL/GenBank/DDBJ whole genome shotgun (WGS) entry which is preliminary data.</text>
</comment>
<keyword evidence="2" id="KW-1185">Reference proteome</keyword>
<dbReference type="EMBL" id="JAYWIO010000003">
    <property type="protein sequence ID" value="KAK7275271.1"/>
    <property type="molecule type" value="Genomic_DNA"/>
</dbReference>
<protein>
    <submittedName>
        <fullName evidence="1">Uncharacterized protein</fullName>
    </submittedName>
</protein>
<evidence type="ECO:0000313" key="2">
    <source>
        <dbReference type="Proteomes" id="UP001372338"/>
    </source>
</evidence>
<dbReference type="Proteomes" id="UP001372338">
    <property type="component" value="Unassembled WGS sequence"/>
</dbReference>
<reference evidence="1 2" key="1">
    <citation type="submission" date="2024-01" db="EMBL/GenBank/DDBJ databases">
        <title>The genomes of 5 underutilized Papilionoideae crops provide insights into root nodulation and disease resistanc.</title>
        <authorList>
            <person name="Yuan L."/>
        </authorList>
    </citation>
    <scope>NUCLEOTIDE SEQUENCE [LARGE SCALE GENOMIC DNA]</scope>
    <source>
        <strain evidence="1">ZHUSHIDOU_FW_LH</strain>
        <tissue evidence="1">Leaf</tissue>
    </source>
</reference>
<name>A0AAN9FH66_CROPI</name>